<dbReference type="AlphaFoldDB" id="D3FCY4"/>
<dbReference type="EC" id="3.2.1.-" evidence="4"/>
<dbReference type="PANTHER" id="PTHR34876:SF4">
    <property type="entry name" value="1,4-BETA-D-GLUCAN CELLOBIOHYDROLASE C-RELATED"/>
    <property type="match status" value="1"/>
</dbReference>
<dbReference type="InterPro" id="IPR036434">
    <property type="entry name" value="Beta_cellobiohydrolase_sf"/>
</dbReference>
<gene>
    <name evidence="6" type="ordered locus">Cwoe_3077</name>
</gene>
<dbReference type="eggNOG" id="COG5297">
    <property type="taxonomic scope" value="Bacteria"/>
</dbReference>
<dbReference type="Pfam" id="PF03160">
    <property type="entry name" value="Calx-beta"/>
    <property type="match status" value="1"/>
</dbReference>
<keyword evidence="4" id="KW-0119">Carbohydrate metabolism</keyword>
<name>D3FCY4_CONWI</name>
<keyword evidence="3" id="KW-0106">Calcium</keyword>
<evidence type="ECO:0000256" key="1">
    <source>
        <dbReference type="ARBA" id="ARBA00022729"/>
    </source>
</evidence>
<evidence type="ECO:0000313" key="6">
    <source>
        <dbReference type="EMBL" id="ADB51496.1"/>
    </source>
</evidence>
<reference evidence="6 7" key="1">
    <citation type="journal article" date="2010" name="Stand. Genomic Sci.">
        <title>Complete genome sequence of Conexibacter woesei type strain (ID131577).</title>
        <authorList>
            <person name="Pukall R."/>
            <person name="Lapidus A."/>
            <person name="Glavina Del Rio T."/>
            <person name="Copeland A."/>
            <person name="Tice H."/>
            <person name="Cheng J.-F."/>
            <person name="Lucas S."/>
            <person name="Chen F."/>
            <person name="Nolan M."/>
            <person name="Bruce D."/>
            <person name="Goodwin L."/>
            <person name="Pitluck S."/>
            <person name="Mavromatis K."/>
            <person name="Ivanova N."/>
            <person name="Ovchinnikova G."/>
            <person name="Pati A."/>
            <person name="Chen A."/>
            <person name="Palaniappan K."/>
            <person name="Land M."/>
            <person name="Hauser L."/>
            <person name="Chang Y.-J."/>
            <person name="Jeffries C.D."/>
            <person name="Chain P."/>
            <person name="Meincke L."/>
            <person name="Sims D."/>
            <person name="Brettin T."/>
            <person name="Detter J.C."/>
            <person name="Rohde M."/>
            <person name="Goeker M."/>
            <person name="Bristow J."/>
            <person name="Eisen J.A."/>
            <person name="Markowitz V."/>
            <person name="Kyrpides N.C."/>
            <person name="Klenk H.-P."/>
            <person name="Hugenholtz P."/>
        </authorList>
    </citation>
    <scope>NUCLEOTIDE SEQUENCE [LARGE SCALE GENOMIC DNA]</scope>
    <source>
        <strain evidence="7">DSM 14684 / CIP 108061 / JCM 11494 / NBRC 100937 / ID131577</strain>
    </source>
</reference>
<reference evidence="7" key="2">
    <citation type="submission" date="2010-01" db="EMBL/GenBank/DDBJ databases">
        <title>The complete genome of Conexibacter woesei DSM 14684.</title>
        <authorList>
            <consortium name="US DOE Joint Genome Institute (JGI-PGF)"/>
            <person name="Lucas S."/>
            <person name="Copeland A."/>
            <person name="Lapidus A."/>
            <person name="Glavina del Rio T."/>
            <person name="Dalin E."/>
            <person name="Tice H."/>
            <person name="Bruce D."/>
            <person name="Goodwin L."/>
            <person name="Pitluck S."/>
            <person name="Kyrpides N."/>
            <person name="Mavromatis K."/>
            <person name="Ivanova N."/>
            <person name="Mikhailova N."/>
            <person name="Chertkov O."/>
            <person name="Brettin T."/>
            <person name="Detter J.C."/>
            <person name="Han C."/>
            <person name="Larimer F."/>
            <person name="Land M."/>
            <person name="Hauser L."/>
            <person name="Markowitz V."/>
            <person name="Cheng J.-F."/>
            <person name="Hugenholtz P."/>
            <person name="Woyke T."/>
            <person name="Wu D."/>
            <person name="Pukall R."/>
            <person name="Steenblock K."/>
            <person name="Schneider S."/>
            <person name="Klenk H.-P."/>
            <person name="Eisen J.A."/>
        </authorList>
    </citation>
    <scope>NUCLEOTIDE SEQUENCE [LARGE SCALE GENOMIC DNA]</scope>
    <source>
        <strain evidence="7">DSM 14684 / CIP 108061 / JCM 11494 / NBRC 100937 / ID131577</strain>
    </source>
</reference>
<dbReference type="HOGENOM" id="CLU_559862_0_0_11"/>
<organism evidence="6 7">
    <name type="scientific">Conexibacter woesei (strain DSM 14684 / CCUG 47730 / CIP 108061 / JCM 11494 / NBRC 100937 / ID131577)</name>
    <dbReference type="NCBI Taxonomy" id="469383"/>
    <lineage>
        <taxon>Bacteria</taxon>
        <taxon>Bacillati</taxon>
        <taxon>Actinomycetota</taxon>
        <taxon>Thermoleophilia</taxon>
        <taxon>Solirubrobacterales</taxon>
        <taxon>Conexibacteraceae</taxon>
        <taxon>Conexibacter</taxon>
    </lineage>
</organism>
<dbReference type="GO" id="GO:0007154">
    <property type="term" value="P:cell communication"/>
    <property type="evidence" value="ECO:0007669"/>
    <property type="project" value="InterPro"/>
</dbReference>
<dbReference type="CAZy" id="GH6">
    <property type="family name" value="Glycoside Hydrolase Family 6"/>
</dbReference>
<dbReference type="Gene3D" id="3.20.20.40">
    <property type="entry name" value="1, 4-beta cellobiohydrolase"/>
    <property type="match status" value="1"/>
</dbReference>
<dbReference type="PANTHER" id="PTHR34876">
    <property type="match status" value="1"/>
</dbReference>
<keyword evidence="4" id="KW-0624">Polysaccharide degradation</keyword>
<dbReference type="SUPFAM" id="SSF51989">
    <property type="entry name" value="Glycosyl hydrolases family 6, cellulases"/>
    <property type="match status" value="1"/>
</dbReference>
<dbReference type="Pfam" id="PF01341">
    <property type="entry name" value="Glyco_hydro_6"/>
    <property type="match status" value="1"/>
</dbReference>
<accession>D3FCY4</accession>
<dbReference type="eggNOG" id="COG2133">
    <property type="taxonomic scope" value="Bacteria"/>
</dbReference>
<dbReference type="InterPro" id="IPR003644">
    <property type="entry name" value="Calx_beta"/>
</dbReference>
<dbReference type="GO" id="GO:0016020">
    <property type="term" value="C:membrane"/>
    <property type="evidence" value="ECO:0007669"/>
    <property type="project" value="InterPro"/>
</dbReference>
<sequence precursor="true">MRDPDALGAVEPMSRIAQHPVLSCLIAAAAALVAALLAAPPAAFAAGTVSLTSTSFTVKEGDGGAVITFVRSEAARRGQVRFGAWHRSAQQFQDYKPVKGRVDLARGQTEGSFTVPIVDDPLVEGPETIAVGIFGTYPERVAEPDRAILTIEDDDAISTEPRDPVNPLALDPPPPPGGNPLHGARFYVNPGQTIAGAYARKISGSQPQAAGMLATIADQPEAKRFGSWNDRPGYVVAKYLAQAFHDDAGAIPLLATYRLRHIRCHRVGDSRREAESYKRWYQNLAQGIGNQRVVVFYEIDALITAPCLSGKGLQTRIEEMRSAIDSLARLPHAVVYVDAGASDAHNPRFIGSLLRKVGVHKIQGFFTNSTHHNRTTKEIRYANGLSRATGGKHYVVNTAVNGKGALRPRHRVRFGNSIRCNPRGRGLGPRPTWDVPPQYPRLDGVFWIGNPGRSAGNCGTSTGAPPTGTFWLDYALELIKNADYRIR</sequence>
<dbReference type="InterPro" id="IPR016288">
    <property type="entry name" value="Beta_cellobiohydrolase"/>
</dbReference>
<dbReference type="Proteomes" id="UP000008229">
    <property type="component" value="Chromosome"/>
</dbReference>
<feature type="signal peptide" evidence="4">
    <location>
        <begin position="1"/>
        <end position="45"/>
    </location>
</feature>
<feature type="domain" description="Calx-beta" evidence="5">
    <location>
        <begin position="46"/>
        <end position="155"/>
    </location>
</feature>
<dbReference type="EMBL" id="CP001854">
    <property type="protein sequence ID" value="ADB51496.1"/>
    <property type="molecule type" value="Genomic_DNA"/>
</dbReference>
<evidence type="ECO:0000313" key="7">
    <source>
        <dbReference type="Proteomes" id="UP000008229"/>
    </source>
</evidence>
<keyword evidence="4" id="KW-0136">Cellulose degradation</keyword>
<keyword evidence="2" id="KW-0677">Repeat</keyword>
<keyword evidence="4 6" id="KW-0378">Hydrolase</keyword>
<dbReference type="GO" id="GO:0004553">
    <property type="term" value="F:hydrolase activity, hydrolyzing O-glycosyl compounds"/>
    <property type="evidence" value="ECO:0007669"/>
    <property type="project" value="InterPro"/>
</dbReference>
<keyword evidence="1 4" id="KW-0732">Signal</keyword>
<evidence type="ECO:0000256" key="3">
    <source>
        <dbReference type="ARBA" id="ARBA00022837"/>
    </source>
</evidence>
<dbReference type="InterPro" id="IPR038081">
    <property type="entry name" value="CalX-like_sf"/>
</dbReference>
<proteinExistence type="inferred from homology"/>
<dbReference type="PRINTS" id="PR00733">
    <property type="entry name" value="GLHYDRLASE6"/>
</dbReference>
<keyword evidence="7" id="KW-1185">Reference proteome</keyword>
<dbReference type="Gene3D" id="2.60.40.2030">
    <property type="match status" value="1"/>
</dbReference>
<evidence type="ECO:0000259" key="5">
    <source>
        <dbReference type="Pfam" id="PF03160"/>
    </source>
</evidence>
<feature type="chain" id="PRO_5005126291" description="Glucanase" evidence="4">
    <location>
        <begin position="46"/>
        <end position="487"/>
    </location>
</feature>
<comment type="similarity">
    <text evidence="4">Belongs to the glycosyl hydrolase family 6.</text>
</comment>
<protein>
    <recommendedName>
        <fullName evidence="4">Glucanase</fullName>
        <ecNumber evidence="4">3.2.1.-</ecNumber>
    </recommendedName>
</protein>
<keyword evidence="4" id="KW-0326">Glycosidase</keyword>
<dbReference type="GO" id="GO:0030245">
    <property type="term" value="P:cellulose catabolic process"/>
    <property type="evidence" value="ECO:0007669"/>
    <property type="project" value="UniProtKB-KW"/>
</dbReference>
<evidence type="ECO:0000256" key="4">
    <source>
        <dbReference type="RuleBase" id="RU361186"/>
    </source>
</evidence>
<evidence type="ECO:0000256" key="2">
    <source>
        <dbReference type="ARBA" id="ARBA00022737"/>
    </source>
</evidence>
<dbReference type="STRING" id="469383.Cwoe_3077"/>
<dbReference type="SUPFAM" id="SSF141072">
    <property type="entry name" value="CalX-like"/>
    <property type="match status" value="1"/>
</dbReference>
<dbReference type="KEGG" id="cwo:Cwoe_3077"/>